<organism evidence="2 3">
    <name type="scientific">Chryseobacterium tructae</name>
    <dbReference type="NCBI Taxonomy" id="1037380"/>
    <lineage>
        <taxon>Bacteria</taxon>
        <taxon>Pseudomonadati</taxon>
        <taxon>Bacteroidota</taxon>
        <taxon>Flavobacteriia</taxon>
        <taxon>Flavobacteriales</taxon>
        <taxon>Weeksellaceae</taxon>
        <taxon>Chryseobacterium group</taxon>
        <taxon>Chryseobacterium</taxon>
    </lineage>
</organism>
<keyword evidence="3" id="KW-1185">Reference proteome</keyword>
<proteinExistence type="predicted"/>
<evidence type="ECO:0008006" key="4">
    <source>
        <dbReference type="Google" id="ProtNLM"/>
    </source>
</evidence>
<gene>
    <name evidence="2" type="ORF">ACFONJ_02940</name>
</gene>
<feature type="signal peptide" evidence="1">
    <location>
        <begin position="1"/>
        <end position="18"/>
    </location>
</feature>
<comment type="caution">
    <text evidence="2">The sequence shown here is derived from an EMBL/GenBank/DDBJ whole genome shotgun (WGS) entry which is preliminary data.</text>
</comment>
<sequence>MKKVFFFLLIAVSLAAQKTELVELKQNIKDRRGIAKSITIIDNRADKEIGNTLFHKDTYTFKFANDDLKSHIENWFLKDNKTRGNNDIVLLLEDLKVYCEDPEAKLPTTKIKIKLSSFIKRNNKYYFLNRFQNIITSDSSFPKHVAAQISSAVTGTIRDSYTCLPLVGTISEEELPNYEQYLTKISPVFGNAELKDGVYKDFRSFYDQKPEPGYVIDKNKKGRVTNIKDTNATLNQEVIDNELVFGYIENGKAYRSTPAGYLEMIKDDKGFYVVANKSELFAANGANGASGAMIGAMAGGIVGALIGAAIDSGSSRRGSNVDTSNMPNIYLDSLTGSYMFD</sequence>
<dbReference type="Proteomes" id="UP001595735">
    <property type="component" value="Unassembled WGS sequence"/>
</dbReference>
<name>A0ABV7XQX6_9FLAO</name>
<keyword evidence="1" id="KW-0732">Signal</keyword>
<evidence type="ECO:0000313" key="2">
    <source>
        <dbReference type="EMBL" id="MFC3754932.1"/>
    </source>
</evidence>
<evidence type="ECO:0000313" key="3">
    <source>
        <dbReference type="Proteomes" id="UP001595735"/>
    </source>
</evidence>
<protein>
    <recommendedName>
        <fullName evidence="4">Glycine zipper domain-containing protein</fullName>
    </recommendedName>
</protein>
<reference evidence="3" key="1">
    <citation type="journal article" date="2019" name="Int. J. Syst. Evol. Microbiol.">
        <title>The Global Catalogue of Microorganisms (GCM) 10K type strain sequencing project: providing services to taxonomists for standard genome sequencing and annotation.</title>
        <authorList>
            <consortium name="The Broad Institute Genomics Platform"/>
            <consortium name="The Broad Institute Genome Sequencing Center for Infectious Disease"/>
            <person name="Wu L."/>
            <person name="Ma J."/>
        </authorList>
    </citation>
    <scope>NUCLEOTIDE SEQUENCE [LARGE SCALE GENOMIC DNA]</scope>
    <source>
        <strain evidence="3">CECT 7798</strain>
    </source>
</reference>
<evidence type="ECO:0000256" key="1">
    <source>
        <dbReference type="SAM" id="SignalP"/>
    </source>
</evidence>
<accession>A0ABV7XQX6</accession>
<dbReference type="EMBL" id="JBHRYO010000001">
    <property type="protein sequence ID" value="MFC3754932.1"/>
    <property type="molecule type" value="Genomic_DNA"/>
</dbReference>
<dbReference type="RefSeq" id="WP_290302215.1">
    <property type="nucleotide sequence ID" value="NZ_JAUFQR010000003.1"/>
</dbReference>
<feature type="chain" id="PRO_5046477264" description="Glycine zipper domain-containing protein" evidence="1">
    <location>
        <begin position="19"/>
        <end position="341"/>
    </location>
</feature>